<dbReference type="RefSeq" id="WP_012695427.1">
    <property type="nucleotide sequence ID" value="NC_012551.1"/>
</dbReference>
<evidence type="ECO:0000259" key="1">
    <source>
        <dbReference type="Pfam" id="PF13154"/>
    </source>
</evidence>
<sequence length="575" mass="65513">MEIQVKKMARLNERELNVVDYMAWANIPYRVSGKWAWPVEHDSMRVHIDKNYFHRYSTDTWGHLREFIQAYYPDYSTEMVTKTVDEFAASAGKAEIKRSEIERKQEKFSWSALQIKSKLNTQALTFLAKIRGFNALTIAELQKQKLVVVGQRNNLYFPWFNKENKVVGADVQGTTLTKTSKRPYFKGVVGGSQHAHGWSMLSAPGKCDRAVVFEGPLDAIAYYQMNRAELTKTPALLISLGGVEKLDVLATALNEHLTPTGGHLKQLDLALDNDESGRGAVQTLKEKGLHSNELTRVSVLIPQVGKDWNEQLLRQGVGEKEVAIADFNQAVSDPETTRPKPPTMADTAVKQPVTTPFWPRLSDFEHFVTENRNLLPRFSLDEVQAIDKIIPTSERTFVATRQELRRMHLYPKDDVAKMQLDQKSGQTSLFTLDCFQEYQWHGKAQDMRIVADKRFRNLNSGWRVGRQVAYETFRTTVAKTLVTAEDGTREAVEVLGQHLARTTLNLSPRETIAPFHFTVRQAALLDWSKLSGQQKQQVMTQSQTYAQRLINGTKNQLDRSNDMKPEIKKAVTRSR</sequence>
<dbReference type="EMBL" id="AB370337">
    <property type="protein sequence ID" value="BAH56446.1"/>
    <property type="molecule type" value="Genomic_DNA"/>
</dbReference>
<geneLocation type="plasmid" evidence="3">
    <name>pUCCLBBS449_A</name>
</geneLocation>
<reference evidence="2" key="1">
    <citation type="journal article" date="2009" name="Microbiology">
        <title>Characterization of four plasmids harboured in a Lactobacillus brevis strain encoding a novel bacteriocin, brevicin 925A, and construction of a shuttle vector for lactic acid bacteria and Escherichia coli.</title>
        <authorList>
            <person name="Wada T."/>
            <person name="Noda M."/>
            <person name="Kashiwabara F."/>
            <person name="Jeon H.J."/>
            <person name="Shirakawa A."/>
            <person name="Yabu H."/>
            <person name="Matoba Y."/>
            <person name="Kumagai T."/>
            <person name="Sugiyama M."/>
        </authorList>
    </citation>
    <scope>NUCLEOTIDE SEQUENCE</scope>
    <source>
        <strain evidence="2">925A</strain>
        <plasmid evidence="2">pLB925A04</plasmid>
    </source>
</reference>
<dbReference type="Proteomes" id="UP000307074">
    <property type="component" value="Plasmid pUCCLBBS449_A"/>
</dbReference>
<dbReference type="Pfam" id="PF13154">
    <property type="entry name" value="DUF3991"/>
    <property type="match status" value="1"/>
</dbReference>
<accession>C0SQR4</accession>
<dbReference type="Pfam" id="PF13155">
    <property type="entry name" value="Toprim_2"/>
    <property type="match status" value="1"/>
</dbReference>
<reference evidence="3 4" key="2">
    <citation type="submission" date="2018-07" db="EMBL/GenBank/DDBJ databases">
        <authorList>
            <person name="Feyereisen M."/>
        </authorList>
    </citation>
    <scope>NUCLEOTIDE SEQUENCE [LARGE SCALE GENOMIC DNA]</scope>
    <source>
        <strain evidence="3 4">UCCLBBS449</strain>
        <plasmid evidence="4">pucclbbs449_a</plasmid>
        <plasmid evidence="3">pUCCLBBS449_A</plasmid>
    </source>
</reference>
<evidence type="ECO:0000313" key="2">
    <source>
        <dbReference type="EMBL" id="BAH56446.1"/>
    </source>
</evidence>
<geneLocation type="plasmid" evidence="2">
    <name>pLB925A04</name>
</geneLocation>
<name>C0SQR4_LEVBR</name>
<organism evidence="2">
    <name type="scientific">Levilactobacillus brevis</name>
    <name type="common">Lactobacillus brevis</name>
    <dbReference type="NCBI Taxonomy" id="1580"/>
    <lineage>
        <taxon>Bacteria</taxon>
        <taxon>Bacillati</taxon>
        <taxon>Bacillota</taxon>
        <taxon>Bacilli</taxon>
        <taxon>Lactobacillales</taxon>
        <taxon>Lactobacillaceae</taxon>
        <taxon>Levilactobacillus</taxon>
    </lineage>
</organism>
<proteinExistence type="predicted"/>
<geneLocation type="plasmid" evidence="4">
    <name>pucclbbs449_a</name>
</geneLocation>
<evidence type="ECO:0000313" key="3">
    <source>
        <dbReference type="EMBL" id="QCZ54416.1"/>
    </source>
</evidence>
<gene>
    <name evidence="3" type="ORF">UCCLBBS449_pA0010</name>
</gene>
<feature type="domain" description="DUF3991" evidence="1">
    <location>
        <begin position="126"/>
        <end position="191"/>
    </location>
</feature>
<protein>
    <recommendedName>
        <fullName evidence="1">DUF3991 domain-containing protein</fullName>
    </recommendedName>
</protein>
<dbReference type="AlphaFoldDB" id="C0SQR4"/>
<dbReference type="InterPro" id="IPR025054">
    <property type="entry name" value="DUF3991"/>
</dbReference>
<dbReference type="Gene3D" id="3.40.1360.10">
    <property type="match status" value="1"/>
</dbReference>
<evidence type="ECO:0000313" key="4">
    <source>
        <dbReference type="Proteomes" id="UP000307074"/>
    </source>
</evidence>
<dbReference type="EMBL" id="CP031199">
    <property type="protein sequence ID" value="QCZ54416.1"/>
    <property type="molecule type" value="Genomic_DNA"/>
</dbReference>
<keyword evidence="2" id="KW-0614">Plasmid</keyword>
<dbReference type="SUPFAM" id="SSF56731">
    <property type="entry name" value="DNA primase core"/>
    <property type="match status" value="1"/>
</dbReference>